<name>A0A8F9TVF3_9BACT</name>
<keyword evidence="1" id="KW-0472">Membrane</keyword>
<accession>A0A8F9TVF3</accession>
<feature type="transmembrane region" description="Helical" evidence="1">
    <location>
        <begin position="20"/>
        <end position="41"/>
    </location>
</feature>
<keyword evidence="3" id="KW-1185">Reference proteome</keyword>
<gene>
    <name evidence="2" type="ORF">K0B96_14515</name>
</gene>
<feature type="transmembrane region" description="Helical" evidence="1">
    <location>
        <begin position="74"/>
        <end position="95"/>
    </location>
</feature>
<feature type="transmembrane region" description="Helical" evidence="1">
    <location>
        <begin position="47"/>
        <end position="67"/>
    </location>
</feature>
<dbReference type="RefSeq" id="WP_220161602.1">
    <property type="nucleotide sequence ID" value="NZ_CP080507.1"/>
</dbReference>
<evidence type="ECO:0000256" key="1">
    <source>
        <dbReference type="SAM" id="Phobius"/>
    </source>
</evidence>
<protein>
    <submittedName>
        <fullName evidence="2">Uncharacterized protein</fullName>
    </submittedName>
</protein>
<keyword evidence="1" id="KW-1133">Transmembrane helix</keyword>
<evidence type="ECO:0000313" key="2">
    <source>
        <dbReference type="EMBL" id="QYM78498.1"/>
    </source>
</evidence>
<organism evidence="2 3">
    <name type="scientific">Horticoccus luteus</name>
    <dbReference type="NCBI Taxonomy" id="2862869"/>
    <lineage>
        <taxon>Bacteria</taxon>
        <taxon>Pseudomonadati</taxon>
        <taxon>Verrucomicrobiota</taxon>
        <taxon>Opitutia</taxon>
        <taxon>Opitutales</taxon>
        <taxon>Opitutaceae</taxon>
        <taxon>Horticoccus</taxon>
    </lineage>
</organism>
<dbReference type="AlphaFoldDB" id="A0A8F9TVF3"/>
<evidence type="ECO:0000313" key="3">
    <source>
        <dbReference type="Proteomes" id="UP000825051"/>
    </source>
</evidence>
<proteinExistence type="predicted"/>
<dbReference type="KEGG" id="ole:K0B96_14515"/>
<reference evidence="2" key="1">
    <citation type="submission" date="2021-08" db="EMBL/GenBank/DDBJ databases">
        <title>Genome of a novel bacterium of the phylum Verrucomicrobia, Oleiharenicola sp. KSB-15.</title>
        <authorList>
            <person name="Chung J.-H."/>
            <person name="Ahn J.-H."/>
            <person name="Yoon Y."/>
            <person name="Kim D.-Y."/>
            <person name="An S.-H."/>
            <person name="Park I."/>
            <person name="Yeon J."/>
        </authorList>
    </citation>
    <scope>NUCLEOTIDE SEQUENCE</scope>
    <source>
        <strain evidence="2">KSB-15</strain>
    </source>
</reference>
<sequence>MVKTPPLLPVEVLSRVLRTARVNGASVLVIAGGLALLSAAIRDEFGTMVGLLVAAAGAIELHGAGLLRQGESRGCNWLVASQFYLLFVIFAYAAWQITHPVSDIVWHLVLTPQVKDQLEAQGTSVPDAIRLLRQVYIAAYVLLAVLTFFYQGGMALFYSRRRRAIETALHDAF</sequence>
<keyword evidence="1" id="KW-0812">Transmembrane</keyword>
<dbReference type="EMBL" id="CP080507">
    <property type="protein sequence ID" value="QYM78498.1"/>
    <property type="molecule type" value="Genomic_DNA"/>
</dbReference>
<dbReference type="Proteomes" id="UP000825051">
    <property type="component" value="Chromosome"/>
</dbReference>
<feature type="transmembrane region" description="Helical" evidence="1">
    <location>
        <begin position="135"/>
        <end position="158"/>
    </location>
</feature>